<protein>
    <submittedName>
        <fullName evidence="1">Putative conjugative transfer protein TraD</fullName>
    </submittedName>
</protein>
<name>A0A0U5EUW7_9BACT</name>
<dbReference type="InParanoid" id="A0A0U5EUW7"/>
<dbReference type="AlphaFoldDB" id="A0A0U5EUW7"/>
<geneLocation type="plasmid" evidence="2">
    <name>pPNK</name>
</geneLocation>
<dbReference type="KEGG" id="pnl:PNK_p0013"/>
<proteinExistence type="predicted"/>
<sequence length="148" mass="17463">MDKFEEKKKRIDERIEKNLLKKKLLLAKEKKRRAIKFSDIGRIAFKANIDFLDEDILLGAFLEIAMNSNESNFSKWKTLASEFSSSKSSNQIYSINFLEEPESSIKQKLKENKFSWNRFRKEYYGKGDKIGIEKMLQGCKFTLEEICQ</sequence>
<dbReference type="EMBL" id="LN879503">
    <property type="protein sequence ID" value="CUI18067.1"/>
    <property type="molecule type" value="Genomic_DNA"/>
</dbReference>
<accession>A0A0U5EUW7</accession>
<dbReference type="RefSeq" id="WP_059062464.1">
    <property type="nucleotide sequence ID" value="NZ_LN879503.1"/>
</dbReference>
<gene>
    <name evidence="1" type="primary">traD</name>
    <name evidence="1" type="ORF">PNK_p0013</name>
</gene>
<dbReference type="PATRIC" id="fig|389348.3.peg.2770"/>
<evidence type="ECO:0000313" key="1">
    <source>
        <dbReference type="EMBL" id="CUI18067.1"/>
    </source>
</evidence>
<organism evidence="1 2">
    <name type="scientific">Candidatus Protochlamydia naegleriophila</name>
    <dbReference type="NCBI Taxonomy" id="389348"/>
    <lineage>
        <taxon>Bacteria</taxon>
        <taxon>Pseudomonadati</taxon>
        <taxon>Chlamydiota</taxon>
        <taxon>Chlamydiia</taxon>
        <taxon>Parachlamydiales</taxon>
        <taxon>Parachlamydiaceae</taxon>
        <taxon>Candidatus Protochlamydia</taxon>
    </lineage>
</organism>
<reference evidence="2" key="1">
    <citation type="submission" date="2015-09" db="EMBL/GenBank/DDBJ databases">
        <authorList>
            <person name="Bertelli C."/>
        </authorList>
    </citation>
    <scope>NUCLEOTIDE SEQUENCE [LARGE SCALE GENOMIC DNA]</scope>
    <source>
        <strain evidence="2">KNic</strain>
        <plasmid evidence="2">pPNK</plasmid>
    </source>
</reference>
<dbReference type="Proteomes" id="UP000069902">
    <property type="component" value="Plasmid pPNK"/>
</dbReference>
<keyword evidence="2" id="KW-1185">Reference proteome</keyword>
<evidence type="ECO:0000313" key="2">
    <source>
        <dbReference type="Proteomes" id="UP000069902"/>
    </source>
</evidence>